<reference evidence="3 4" key="1">
    <citation type="submission" date="2014-06" db="EMBL/GenBank/DDBJ databases">
        <authorList>
            <person name="Swart Estienne"/>
        </authorList>
    </citation>
    <scope>NUCLEOTIDE SEQUENCE [LARGE SCALE GENOMIC DNA]</scope>
    <source>
        <strain evidence="3 4">130c</strain>
    </source>
</reference>
<dbReference type="InParanoid" id="A0A078AZ66"/>
<name>A0A078AZ66_STYLE</name>
<organism evidence="3 4">
    <name type="scientific">Stylonychia lemnae</name>
    <name type="common">Ciliate</name>
    <dbReference type="NCBI Taxonomy" id="5949"/>
    <lineage>
        <taxon>Eukaryota</taxon>
        <taxon>Sar</taxon>
        <taxon>Alveolata</taxon>
        <taxon>Ciliophora</taxon>
        <taxon>Intramacronucleata</taxon>
        <taxon>Spirotrichea</taxon>
        <taxon>Stichotrichia</taxon>
        <taxon>Sporadotrichida</taxon>
        <taxon>Oxytrichidae</taxon>
        <taxon>Stylonychinae</taxon>
        <taxon>Stylonychia</taxon>
    </lineage>
</organism>
<feature type="compositionally biased region" description="Low complexity" evidence="2">
    <location>
        <begin position="16"/>
        <end position="34"/>
    </location>
</feature>
<gene>
    <name evidence="3" type="primary">Contig4062.g4344</name>
    <name evidence="3" type="ORF">STYLEM_16857</name>
</gene>
<evidence type="ECO:0000313" key="4">
    <source>
        <dbReference type="Proteomes" id="UP000039865"/>
    </source>
</evidence>
<keyword evidence="1" id="KW-0175">Coiled coil</keyword>
<proteinExistence type="predicted"/>
<evidence type="ECO:0000313" key="3">
    <source>
        <dbReference type="EMBL" id="CDW87745.1"/>
    </source>
</evidence>
<evidence type="ECO:0000256" key="2">
    <source>
        <dbReference type="SAM" id="MobiDB-lite"/>
    </source>
</evidence>
<keyword evidence="4" id="KW-1185">Reference proteome</keyword>
<dbReference type="EMBL" id="CCKQ01015897">
    <property type="protein sequence ID" value="CDW87745.1"/>
    <property type="molecule type" value="Genomic_DNA"/>
</dbReference>
<feature type="compositionally biased region" description="Polar residues" evidence="2">
    <location>
        <begin position="47"/>
        <end position="63"/>
    </location>
</feature>
<feature type="compositionally biased region" description="Low complexity" evidence="2">
    <location>
        <begin position="317"/>
        <end position="326"/>
    </location>
</feature>
<feature type="region of interest" description="Disordered" evidence="2">
    <location>
        <begin position="47"/>
        <end position="73"/>
    </location>
</feature>
<evidence type="ECO:0000256" key="1">
    <source>
        <dbReference type="SAM" id="Coils"/>
    </source>
</evidence>
<feature type="compositionally biased region" description="Polar residues" evidence="2">
    <location>
        <begin position="304"/>
        <end position="316"/>
    </location>
</feature>
<sequence>MSAVGKGSFQTENIGHYKGNHNYNSNNNHHGNSNAHPVIIKIGSLRRQNTTQSSKNTHALKTQQSKKNRKKIKAEDAIKVDHLEVNDANKQQQNMRGNEQGLIQELHKETYQTLVKINAEQFASTITTAIEHFSANYGETLNMKTAVEYAPKFDYNLLEKENKELHKQYDPIKKELKKEKKNNRNVQMKYDKLMANVNYTKQLKKRYEVKLEGQRDQLKELQFYYNDLKEATERERISRENHVLIFKRIINKIENERSRYSQQSVRQLQQQMEEFLQIADGKMIPKNMNEYIFKGPEQPKKTKTNNQNTVDTSIQARDNPPTTTNRTTKKEDDPQKSDRTIDIAFDYIKRLEAELKTKNNEHQFLKSRLEKALEKKAHPSVGSWQNSDVDILAQREDDFEKGNYPNSNDRHRYYNPSLVQSPQPTEKNPHLFNLKLPIQFLSNGDQQVNNYMNTVGGKPNKDILLNLKASQSSAQLRPKTAINRKELTTQKSAQANLFSTQTNQNKLQTMVSSPDDFRKTNYQSTNAASTMSSKFNFKSPQQQQFNSNFNTLQKSQSQAQFAETQQSKSVAQLRPQTAHRNINITIPLKANGNGIINLKKAVK</sequence>
<feature type="region of interest" description="Disordered" evidence="2">
    <location>
        <begin position="1"/>
        <end position="35"/>
    </location>
</feature>
<feature type="coiled-coil region" evidence="1">
    <location>
        <begin position="348"/>
        <end position="375"/>
    </location>
</feature>
<accession>A0A078AZ66</accession>
<protein>
    <submittedName>
        <fullName evidence="3">Uncharacterized protein</fullName>
    </submittedName>
</protein>
<feature type="compositionally biased region" description="Basic and acidic residues" evidence="2">
    <location>
        <begin position="328"/>
        <end position="338"/>
    </location>
</feature>
<feature type="region of interest" description="Disordered" evidence="2">
    <location>
        <begin position="294"/>
        <end position="338"/>
    </location>
</feature>
<dbReference type="AlphaFoldDB" id="A0A078AZ66"/>
<dbReference type="Proteomes" id="UP000039865">
    <property type="component" value="Unassembled WGS sequence"/>
</dbReference>